<evidence type="ECO:0000313" key="3">
    <source>
        <dbReference type="Proteomes" id="UP000028545"/>
    </source>
</evidence>
<dbReference type="Proteomes" id="UP000028545">
    <property type="component" value="Unassembled WGS sequence"/>
</dbReference>
<dbReference type="EMBL" id="JOWA01000022">
    <property type="protein sequence ID" value="KEZ46586.1"/>
    <property type="molecule type" value="Genomic_DNA"/>
</dbReference>
<proteinExistence type="predicted"/>
<dbReference type="VEuPathDB" id="FungiDB:SAPIO_CDS0394"/>
<dbReference type="KEGG" id="sapo:SAPIO_CDS0394"/>
<feature type="compositionally biased region" description="Pro residues" evidence="1">
    <location>
        <begin position="1"/>
        <end position="18"/>
    </location>
</feature>
<feature type="compositionally biased region" description="Low complexity" evidence="1">
    <location>
        <begin position="45"/>
        <end position="56"/>
    </location>
</feature>
<feature type="compositionally biased region" description="Low complexity" evidence="1">
    <location>
        <begin position="19"/>
        <end position="31"/>
    </location>
</feature>
<feature type="compositionally biased region" description="Low complexity" evidence="1">
    <location>
        <begin position="90"/>
        <end position="112"/>
    </location>
</feature>
<feature type="region of interest" description="Disordered" evidence="1">
    <location>
        <begin position="1"/>
        <end position="139"/>
    </location>
</feature>
<evidence type="ECO:0000313" key="2">
    <source>
        <dbReference type="EMBL" id="KEZ46586.1"/>
    </source>
</evidence>
<organism evidence="2 3">
    <name type="scientific">Pseudallescheria apiosperma</name>
    <name type="common">Scedosporium apiospermum</name>
    <dbReference type="NCBI Taxonomy" id="563466"/>
    <lineage>
        <taxon>Eukaryota</taxon>
        <taxon>Fungi</taxon>
        <taxon>Dikarya</taxon>
        <taxon>Ascomycota</taxon>
        <taxon>Pezizomycotina</taxon>
        <taxon>Sordariomycetes</taxon>
        <taxon>Hypocreomycetidae</taxon>
        <taxon>Microascales</taxon>
        <taxon>Microascaceae</taxon>
        <taxon>Scedosporium</taxon>
    </lineage>
</organism>
<comment type="caution">
    <text evidence="2">The sequence shown here is derived from an EMBL/GenBank/DDBJ whole genome shotgun (WGS) entry which is preliminary data.</text>
</comment>
<dbReference type="HOGENOM" id="CLU_1283918_0_0_1"/>
<feature type="compositionally biased region" description="Low complexity" evidence="1">
    <location>
        <begin position="119"/>
        <end position="139"/>
    </location>
</feature>
<dbReference type="AlphaFoldDB" id="A0A084GGX4"/>
<feature type="compositionally biased region" description="Basic residues" evidence="1">
    <location>
        <begin position="33"/>
        <end position="43"/>
    </location>
</feature>
<reference evidence="2 3" key="1">
    <citation type="journal article" date="2014" name="Genome Announc.">
        <title>Draft genome sequence of the pathogenic fungus Scedosporium apiospermum.</title>
        <authorList>
            <person name="Vandeputte P."/>
            <person name="Ghamrawi S."/>
            <person name="Rechenmann M."/>
            <person name="Iltis A."/>
            <person name="Giraud S."/>
            <person name="Fleury M."/>
            <person name="Thornton C."/>
            <person name="Delhaes L."/>
            <person name="Meyer W."/>
            <person name="Papon N."/>
            <person name="Bouchara J.P."/>
        </authorList>
    </citation>
    <scope>NUCLEOTIDE SEQUENCE [LARGE SCALE GENOMIC DNA]</scope>
    <source>
        <strain evidence="2 3">IHEM 14462</strain>
    </source>
</reference>
<name>A0A084GGX4_PSEDA</name>
<accession>A0A084GGX4</accession>
<keyword evidence="3" id="KW-1185">Reference proteome</keyword>
<feature type="compositionally biased region" description="Polar residues" evidence="1">
    <location>
        <begin position="69"/>
        <end position="80"/>
    </location>
</feature>
<evidence type="ECO:0000256" key="1">
    <source>
        <dbReference type="SAM" id="MobiDB-lite"/>
    </source>
</evidence>
<protein>
    <submittedName>
        <fullName evidence="2">Uncharacterized protein</fullName>
    </submittedName>
</protein>
<dbReference type="RefSeq" id="XP_016646385.1">
    <property type="nucleotide sequence ID" value="XM_016783185.1"/>
</dbReference>
<dbReference type="GeneID" id="27718546"/>
<sequence>MTLPDRPPPPPPPPPPPSSQQQEPSQDPSKPTTGRKRPYRPKVKTGCTSCSTGRTCDGYEDLFRLVQWAPNQTPTSSQPPKDNAPKPAFAVTSAAAAATSSAPVAGTPASGSQKRKRQASQQPQKQQQRQQQQQQQQPPLVIASSARHLNRRIYPIIGRLFFSFSHSLKCIMARVRHCALAESAKRLLADLGISPSSGLQPLSLANTAALSPIAP</sequence>
<gene>
    <name evidence="2" type="ORF">SAPIO_CDS0394</name>
</gene>